<dbReference type="EMBL" id="JANFQO010000002">
    <property type="protein sequence ID" value="MCQ4163652.1"/>
    <property type="molecule type" value="Genomic_DNA"/>
</dbReference>
<dbReference type="RefSeq" id="WP_255911075.1">
    <property type="nucleotide sequence ID" value="NZ_JANFQO010000002.1"/>
</dbReference>
<gene>
    <name evidence="3" type="ORF">NM961_02900</name>
</gene>
<keyword evidence="1" id="KW-0732">Signal</keyword>
<feature type="chain" id="PRO_5045641842" evidence="1">
    <location>
        <begin position="18"/>
        <end position="167"/>
    </location>
</feature>
<evidence type="ECO:0000313" key="4">
    <source>
        <dbReference type="Proteomes" id="UP001165498"/>
    </source>
</evidence>
<dbReference type="SUPFAM" id="SSF54427">
    <property type="entry name" value="NTF2-like"/>
    <property type="match status" value="1"/>
</dbReference>
<sequence>MISLVLALTLAAPQAWAHGNEKHTAQIAAGRDTAGAMLTIAPAAAAAVAALERFSAALGQGELDRAAAELDPAVLILESGGAEHSREDYLGGHAKHDAEFLKTAHVALKRRTAQASGDLVWVGSESEIRASKDGKPLAISSSETAVLRKTAQGWKIVHIHWSSRAQR</sequence>
<dbReference type="Proteomes" id="UP001165498">
    <property type="component" value="Unassembled WGS sequence"/>
</dbReference>
<organism evidence="3 4">
    <name type="scientific">Tahibacter harae</name>
    <dbReference type="NCBI Taxonomy" id="2963937"/>
    <lineage>
        <taxon>Bacteria</taxon>
        <taxon>Pseudomonadati</taxon>
        <taxon>Pseudomonadota</taxon>
        <taxon>Gammaproteobacteria</taxon>
        <taxon>Lysobacterales</taxon>
        <taxon>Rhodanobacteraceae</taxon>
        <taxon>Tahibacter</taxon>
    </lineage>
</organism>
<dbReference type="InterPro" id="IPR037401">
    <property type="entry name" value="SnoaL-like"/>
</dbReference>
<dbReference type="Gene3D" id="3.10.450.50">
    <property type="match status" value="1"/>
</dbReference>
<evidence type="ECO:0000256" key="1">
    <source>
        <dbReference type="SAM" id="SignalP"/>
    </source>
</evidence>
<protein>
    <submittedName>
        <fullName evidence="3">Nuclear transport factor 2 family protein</fullName>
    </submittedName>
</protein>
<dbReference type="InterPro" id="IPR032710">
    <property type="entry name" value="NTF2-like_dom_sf"/>
</dbReference>
<feature type="domain" description="SnoaL-like" evidence="2">
    <location>
        <begin position="49"/>
        <end position="163"/>
    </location>
</feature>
<evidence type="ECO:0000313" key="3">
    <source>
        <dbReference type="EMBL" id="MCQ4163652.1"/>
    </source>
</evidence>
<name>A0ABT1QP18_9GAMM</name>
<feature type="signal peptide" evidence="1">
    <location>
        <begin position="1"/>
        <end position="17"/>
    </location>
</feature>
<keyword evidence="4" id="KW-1185">Reference proteome</keyword>
<accession>A0ABT1QP18</accession>
<evidence type="ECO:0000259" key="2">
    <source>
        <dbReference type="Pfam" id="PF13474"/>
    </source>
</evidence>
<proteinExistence type="predicted"/>
<reference evidence="3" key="1">
    <citation type="submission" date="2022-07" db="EMBL/GenBank/DDBJ databases">
        <title>Tahibacter sp., a new gammaproteobacterium isolated from the silt sample collected at pig farm.</title>
        <authorList>
            <person name="Chen H."/>
        </authorList>
    </citation>
    <scope>NUCLEOTIDE SEQUENCE</scope>
    <source>
        <strain evidence="3">P2K</strain>
    </source>
</reference>
<comment type="caution">
    <text evidence="3">The sequence shown here is derived from an EMBL/GenBank/DDBJ whole genome shotgun (WGS) entry which is preliminary data.</text>
</comment>
<dbReference type="Pfam" id="PF13474">
    <property type="entry name" value="SnoaL_3"/>
    <property type="match status" value="1"/>
</dbReference>